<dbReference type="Pfam" id="PF15902">
    <property type="entry name" value="Sortilin-Vps10"/>
    <property type="match status" value="1"/>
</dbReference>
<dbReference type="NCBIfam" id="TIGR04183">
    <property type="entry name" value="Por_Secre_tail"/>
    <property type="match status" value="1"/>
</dbReference>
<protein>
    <submittedName>
        <fullName evidence="6">T9SS type A sorting domain-containing protein</fullName>
    </submittedName>
</protein>
<feature type="chain" id="PRO_5047339118" evidence="3">
    <location>
        <begin position="20"/>
        <end position="745"/>
    </location>
</feature>
<dbReference type="PANTHER" id="PTHR12106:SF27">
    <property type="entry name" value="SORTILIN-RELATED RECEPTOR"/>
    <property type="match status" value="1"/>
</dbReference>
<dbReference type="InterPro" id="IPR050310">
    <property type="entry name" value="VPS10-sortilin"/>
</dbReference>
<proteinExistence type="predicted"/>
<evidence type="ECO:0000256" key="2">
    <source>
        <dbReference type="ARBA" id="ARBA00022737"/>
    </source>
</evidence>
<sequence length="745" mass="80838">MKRITILAMLFLAGFSGHAQFSYEAKPDYGRLEGITYDLEVQNKLYAVSLNNHIVVSYDNGETWDLLYAYPNTGARITNLRLLPGNENLCFSIINLYTEEDGIYILNIEDNEIISSFDAPAEPGVNITNYDIYDSEATTILLNVNTDTGDKVFYTTTGGENWTEVYDAADNNDVSIMTVAITPGNPSKLFMTRGGGPGDVDGGILISTDSGETWTQKLPGVILNPIDFKPSDANEIMVGTDMFDDDTDENLYRSTDGGETWNIVPAAWTHMVLDNIIIIKYHPYLEDVIYVLEENEIAFSENGGTTWQITAYPEEEYYYGLSLSLNPFDKEAILTTNMYPMRTINGGATITQVKAPFCTVNSVSTVKFGTTEHLYYGAQGGRLHKDYSTNVTDAYDIESPATFSPSANTIIADPLNEGRIFIAEGGGFLGGNLYVSTDHGATRTMLMSASGFTGLAVNPANDNVVYVVLDEWGMGSLNRLDITDLGAVVTTQVTTPGDGPIGGILAYTNMLVLAKNGTVYKSVDDGANWTELYTVEGATIADLSENPLNANGFGIATSDGVYTTADAGATWTTALEGIDARKVEFSDLNDGVMAVGVYNGQNTTDAYITYFNGTGWITVTPAEMNYMQSYTMDFNFVGDNINAYMGTIDMGIIRYSFPIEMLGTVDHSIGENKVVLAPNPASDYVTVHTSQLSAVKNVAVYSITGQKVLESAQPTINISHLSKGVYVVKAETASGIITSAKLVKE</sequence>
<gene>
    <name evidence="6" type="ORF">AAEO56_10675</name>
</gene>
<evidence type="ECO:0000259" key="4">
    <source>
        <dbReference type="Pfam" id="PF15902"/>
    </source>
</evidence>
<keyword evidence="7" id="KW-1185">Reference proteome</keyword>
<dbReference type="InterPro" id="IPR026444">
    <property type="entry name" value="Secre_tail"/>
</dbReference>
<keyword evidence="1 3" id="KW-0732">Signal</keyword>
<comment type="caution">
    <text evidence="6">The sequence shown here is derived from an EMBL/GenBank/DDBJ whole genome shotgun (WGS) entry which is preliminary data.</text>
</comment>
<dbReference type="SUPFAM" id="SSF110296">
    <property type="entry name" value="Oligoxyloglucan reducing end-specific cellobiohydrolase"/>
    <property type="match status" value="2"/>
</dbReference>
<dbReference type="Proteomes" id="UP001464555">
    <property type="component" value="Unassembled WGS sequence"/>
</dbReference>
<dbReference type="Pfam" id="PF18962">
    <property type="entry name" value="Por_Secre_tail"/>
    <property type="match status" value="1"/>
</dbReference>
<feature type="signal peptide" evidence="3">
    <location>
        <begin position="1"/>
        <end position="19"/>
    </location>
</feature>
<dbReference type="PANTHER" id="PTHR12106">
    <property type="entry name" value="SORTILIN RELATED"/>
    <property type="match status" value="1"/>
</dbReference>
<dbReference type="EMBL" id="JBBYHR010000005">
    <property type="protein sequence ID" value="MEL1244726.1"/>
    <property type="molecule type" value="Genomic_DNA"/>
</dbReference>
<feature type="domain" description="Sortilin N-terminal" evidence="4">
    <location>
        <begin position="151"/>
        <end position="266"/>
    </location>
</feature>
<evidence type="ECO:0000259" key="5">
    <source>
        <dbReference type="Pfam" id="PF18962"/>
    </source>
</evidence>
<evidence type="ECO:0000256" key="1">
    <source>
        <dbReference type="ARBA" id="ARBA00022729"/>
    </source>
</evidence>
<evidence type="ECO:0000313" key="6">
    <source>
        <dbReference type="EMBL" id="MEL1244726.1"/>
    </source>
</evidence>
<dbReference type="RefSeq" id="WP_341697042.1">
    <property type="nucleotide sequence ID" value="NZ_JBBYHR010000005.1"/>
</dbReference>
<dbReference type="Gene3D" id="2.130.10.10">
    <property type="entry name" value="YVTN repeat-like/Quinoprotein amine dehydrogenase"/>
    <property type="match status" value="2"/>
</dbReference>
<accession>A0ABU9HX40</accession>
<feature type="domain" description="Secretion system C-terminal sorting" evidence="5">
    <location>
        <begin position="678"/>
        <end position="742"/>
    </location>
</feature>
<organism evidence="6 7">
    <name type="scientific">Flavobacterium arundinis</name>
    <dbReference type="NCBI Taxonomy" id="3139143"/>
    <lineage>
        <taxon>Bacteria</taxon>
        <taxon>Pseudomonadati</taxon>
        <taxon>Bacteroidota</taxon>
        <taxon>Flavobacteriia</taxon>
        <taxon>Flavobacteriales</taxon>
        <taxon>Flavobacteriaceae</taxon>
        <taxon>Flavobacterium</taxon>
    </lineage>
</organism>
<evidence type="ECO:0000256" key="3">
    <source>
        <dbReference type="SAM" id="SignalP"/>
    </source>
</evidence>
<reference evidence="6 7" key="1">
    <citation type="submission" date="2024-04" db="EMBL/GenBank/DDBJ databases">
        <title>Flavobacterium sp. DGU11 16S ribosomal RNA gene Genome sequencing and assembly.</title>
        <authorList>
            <person name="Park S."/>
        </authorList>
    </citation>
    <scope>NUCLEOTIDE SEQUENCE [LARGE SCALE GENOMIC DNA]</scope>
    <source>
        <strain evidence="6 7">DGU11</strain>
    </source>
</reference>
<keyword evidence="2" id="KW-0677">Repeat</keyword>
<name>A0ABU9HX40_9FLAO</name>
<dbReference type="InterPro" id="IPR015943">
    <property type="entry name" value="WD40/YVTN_repeat-like_dom_sf"/>
</dbReference>
<dbReference type="InterPro" id="IPR031778">
    <property type="entry name" value="Sortilin_N"/>
</dbReference>
<evidence type="ECO:0000313" key="7">
    <source>
        <dbReference type="Proteomes" id="UP001464555"/>
    </source>
</evidence>